<dbReference type="PANTHER" id="PTHR41771:SF1">
    <property type="entry name" value="MEMBRANE PROTEIN"/>
    <property type="match status" value="1"/>
</dbReference>
<feature type="transmembrane region" description="Helical" evidence="1">
    <location>
        <begin position="122"/>
        <end position="139"/>
    </location>
</feature>
<reference evidence="2 3" key="1">
    <citation type="submission" date="2020-08" db="EMBL/GenBank/DDBJ databases">
        <title>Genome public.</title>
        <authorList>
            <person name="Liu C."/>
            <person name="Sun Q."/>
        </authorList>
    </citation>
    <scope>NUCLEOTIDE SEQUENCE [LARGE SCALE GENOMIC DNA]</scope>
    <source>
        <strain evidence="2 3">3_YM_SP_D4_24.mj</strain>
    </source>
</reference>
<gene>
    <name evidence="2" type="ORF">H8712_06090</name>
</gene>
<dbReference type="Pfam" id="PF07907">
    <property type="entry name" value="YibE_F"/>
    <property type="match status" value="1"/>
</dbReference>
<feature type="transmembrane region" description="Helical" evidence="1">
    <location>
        <begin position="144"/>
        <end position="164"/>
    </location>
</feature>
<dbReference type="RefSeq" id="WP_187558446.1">
    <property type="nucleotide sequence ID" value="NZ_JACRTP010000002.1"/>
</dbReference>
<feature type="transmembrane region" description="Helical" evidence="1">
    <location>
        <begin position="170"/>
        <end position="189"/>
    </location>
</feature>
<proteinExistence type="predicted"/>
<evidence type="ECO:0000313" key="3">
    <source>
        <dbReference type="Proteomes" id="UP000661649"/>
    </source>
</evidence>
<evidence type="ECO:0000256" key="1">
    <source>
        <dbReference type="SAM" id="Phobius"/>
    </source>
</evidence>
<feature type="transmembrane region" description="Helical" evidence="1">
    <location>
        <begin position="196"/>
        <end position="218"/>
    </location>
</feature>
<feature type="transmembrane region" description="Helical" evidence="1">
    <location>
        <begin position="337"/>
        <end position="359"/>
    </location>
</feature>
<keyword evidence="1" id="KW-0812">Transmembrane</keyword>
<dbReference type="InterPro" id="IPR012507">
    <property type="entry name" value="YibE_F"/>
</dbReference>
<dbReference type="Proteomes" id="UP000661649">
    <property type="component" value="Unassembled WGS sequence"/>
</dbReference>
<dbReference type="EMBL" id="JACRTP010000002">
    <property type="protein sequence ID" value="MBC8628186.1"/>
    <property type="molecule type" value="Genomic_DNA"/>
</dbReference>
<feature type="transmembrane region" description="Helical" evidence="1">
    <location>
        <begin position="12"/>
        <end position="33"/>
    </location>
</feature>
<keyword evidence="3" id="KW-1185">Reference proteome</keyword>
<accession>A0ABR7PBF2</accession>
<evidence type="ECO:0000313" key="2">
    <source>
        <dbReference type="EMBL" id="MBC8628186.1"/>
    </source>
</evidence>
<feature type="transmembrane region" description="Helical" evidence="1">
    <location>
        <begin position="247"/>
        <end position="267"/>
    </location>
</feature>
<protein>
    <submittedName>
        <fullName evidence="2">YibE/F family protein</fullName>
    </submittedName>
</protein>
<dbReference type="PANTHER" id="PTHR41771">
    <property type="entry name" value="MEMBRANE PROTEIN-RELATED"/>
    <property type="match status" value="1"/>
</dbReference>
<comment type="caution">
    <text evidence="2">The sequence shown here is derived from an EMBL/GenBank/DDBJ whole genome shotgun (WGS) entry which is preliminary data.</text>
</comment>
<keyword evidence="1" id="KW-0472">Membrane</keyword>
<feature type="transmembrane region" description="Helical" evidence="1">
    <location>
        <begin position="288"/>
        <end position="317"/>
    </location>
</feature>
<sequence>MFVGIKLVEKKYWIIGILYLLSILFVMNDAWLYHTPIAKLTKVETSISGQVRSTRGTEETRYKQKIQGIILNGKNKGKEVHFSNEYTDTGMLRQPYHKGDKVLLNGSVDDIGTGVRGLKRDTIIVSLLGILIIMLILTAGRQGIFTFMTVTINIIVFIVGFWILGDTSNILKICNEIVILFAVVTLIGLNGIHRKTWAALLSTLCVIAMIMIIFDVVVRRSDLDYSTMEYLGLRNIENTEEIFHAEIILSGLGAVMDVAVAISAALSEIIEKKSNVTFGQLFQSGREIGYDIMGTMLNVLMCVFVCELIPMCLIQMNNDVRLITIIKLNIPCEICRFLIECIGIVWAIPVSIVITSIIIKISVKGKKRIC</sequence>
<keyword evidence="1" id="KW-1133">Transmembrane helix</keyword>
<name>A0ABR7PBF2_9FIRM</name>
<organism evidence="2 3">
    <name type="scientific">Blautia stercoris</name>
    <dbReference type="NCBI Taxonomy" id="871664"/>
    <lineage>
        <taxon>Bacteria</taxon>
        <taxon>Bacillati</taxon>
        <taxon>Bacillota</taxon>
        <taxon>Clostridia</taxon>
        <taxon>Lachnospirales</taxon>
        <taxon>Lachnospiraceae</taxon>
        <taxon>Blautia</taxon>
    </lineage>
</organism>